<keyword evidence="2" id="KW-1185">Reference proteome</keyword>
<reference evidence="1 2" key="1">
    <citation type="submission" date="2024-04" db="EMBL/GenBank/DDBJ databases">
        <authorList>
            <person name="Waldvogel A.-M."/>
            <person name="Schoenle A."/>
        </authorList>
    </citation>
    <scope>NUCLEOTIDE SEQUENCE [LARGE SCALE GENOMIC DNA]</scope>
</reference>
<protein>
    <submittedName>
        <fullName evidence="1">Uncharacterized protein</fullName>
    </submittedName>
</protein>
<dbReference type="AlphaFoldDB" id="A0AAV2JPS0"/>
<accession>A0AAV2JPS0</accession>
<organism evidence="1 2">
    <name type="scientific">Knipowitschia caucasica</name>
    <name type="common">Caucasian dwarf goby</name>
    <name type="synonym">Pomatoschistus caucasicus</name>
    <dbReference type="NCBI Taxonomy" id="637954"/>
    <lineage>
        <taxon>Eukaryota</taxon>
        <taxon>Metazoa</taxon>
        <taxon>Chordata</taxon>
        <taxon>Craniata</taxon>
        <taxon>Vertebrata</taxon>
        <taxon>Euteleostomi</taxon>
        <taxon>Actinopterygii</taxon>
        <taxon>Neopterygii</taxon>
        <taxon>Teleostei</taxon>
        <taxon>Neoteleostei</taxon>
        <taxon>Acanthomorphata</taxon>
        <taxon>Gobiaria</taxon>
        <taxon>Gobiiformes</taxon>
        <taxon>Gobioidei</taxon>
        <taxon>Gobiidae</taxon>
        <taxon>Gobiinae</taxon>
        <taxon>Knipowitschia</taxon>
    </lineage>
</organism>
<dbReference type="EMBL" id="OZ035836">
    <property type="protein sequence ID" value="CAL1579542.1"/>
    <property type="molecule type" value="Genomic_DNA"/>
</dbReference>
<gene>
    <name evidence="1" type="ORF">KC01_LOCUS10574</name>
</gene>
<evidence type="ECO:0000313" key="1">
    <source>
        <dbReference type="EMBL" id="CAL1579542.1"/>
    </source>
</evidence>
<evidence type="ECO:0000313" key="2">
    <source>
        <dbReference type="Proteomes" id="UP001497482"/>
    </source>
</evidence>
<proteinExistence type="predicted"/>
<dbReference type="Proteomes" id="UP001497482">
    <property type="component" value="Chromosome 14"/>
</dbReference>
<sequence length="116" mass="12828">MSNSCPQFVSTPRPLIPPMRLSSWEPSHTAQGGAYMPLLGRVLFLALGPVLWETGNMLRPRSGLVQSSALIDHSARRGRDAHSGWERGVWRKTYSVVLRMCPAVRYGCYASISLNG</sequence>
<name>A0AAV2JPS0_KNICA</name>